<dbReference type="InterPro" id="IPR042092">
    <property type="entry name" value="PsdUridine_s_RsuA/RluB/E/F_cat"/>
</dbReference>
<evidence type="ECO:0000256" key="1">
    <source>
        <dbReference type="ARBA" id="ARBA00008348"/>
    </source>
</evidence>
<dbReference type="PROSITE" id="PS50889">
    <property type="entry name" value="S4"/>
    <property type="match status" value="1"/>
</dbReference>
<dbReference type="AlphaFoldDB" id="A0A0S6W328"/>
<dbReference type="InterPro" id="IPR018496">
    <property type="entry name" value="PsdUridine_synth_RsuA/RluB_CS"/>
</dbReference>
<dbReference type="Pfam" id="PF00849">
    <property type="entry name" value="PseudoU_synth_2"/>
    <property type="match status" value="1"/>
</dbReference>
<evidence type="ECO:0000259" key="6">
    <source>
        <dbReference type="SMART" id="SM00363"/>
    </source>
</evidence>
<dbReference type="SUPFAM" id="SSF55174">
    <property type="entry name" value="Alpha-L RNA-binding motif"/>
    <property type="match status" value="1"/>
</dbReference>
<dbReference type="InterPro" id="IPR050343">
    <property type="entry name" value="RsuA_PseudoU_synthase"/>
</dbReference>
<reference evidence="7" key="1">
    <citation type="journal article" date="2015" name="PeerJ">
        <title>First genomic representation of candidate bacterial phylum KSB3 points to enhanced environmental sensing as a trigger of wastewater bulking.</title>
        <authorList>
            <person name="Sekiguchi Y."/>
            <person name="Ohashi A."/>
            <person name="Parks D.H."/>
            <person name="Yamauchi T."/>
            <person name="Tyson G.W."/>
            <person name="Hugenholtz P."/>
        </authorList>
    </citation>
    <scope>NUCLEOTIDE SEQUENCE [LARGE SCALE GENOMIC DNA]</scope>
</reference>
<dbReference type="STRING" id="1499966.U14_03923"/>
<dbReference type="CDD" id="cd02870">
    <property type="entry name" value="PseudoU_synth_RsuA_like"/>
    <property type="match status" value="1"/>
</dbReference>
<evidence type="ECO:0000313" key="8">
    <source>
        <dbReference type="Proteomes" id="UP000030700"/>
    </source>
</evidence>
<dbReference type="FunFam" id="3.30.70.1560:FF:000001">
    <property type="entry name" value="Pseudouridine synthase"/>
    <property type="match status" value="1"/>
</dbReference>
<evidence type="ECO:0000256" key="3">
    <source>
        <dbReference type="ARBA" id="ARBA00023235"/>
    </source>
</evidence>
<dbReference type="Gene3D" id="3.10.290.10">
    <property type="entry name" value="RNA-binding S4 domain"/>
    <property type="match status" value="1"/>
</dbReference>
<dbReference type="GO" id="GO:0003723">
    <property type="term" value="F:RNA binding"/>
    <property type="evidence" value="ECO:0007669"/>
    <property type="project" value="UniProtKB-KW"/>
</dbReference>
<keyword evidence="3 5" id="KW-0413">Isomerase</keyword>
<dbReference type="NCBIfam" id="TIGR00093">
    <property type="entry name" value="pseudouridine synthase"/>
    <property type="match status" value="1"/>
</dbReference>
<dbReference type="EMBL" id="DF820459">
    <property type="protein sequence ID" value="GAK52668.1"/>
    <property type="molecule type" value="Genomic_DNA"/>
</dbReference>
<dbReference type="SUPFAM" id="SSF55120">
    <property type="entry name" value="Pseudouridine synthase"/>
    <property type="match status" value="1"/>
</dbReference>
<dbReference type="SMART" id="SM00363">
    <property type="entry name" value="S4"/>
    <property type="match status" value="1"/>
</dbReference>
<dbReference type="PANTHER" id="PTHR47683">
    <property type="entry name" value="PSEUDOURIDINE SYNTHASE FAMILY PROTEIN-RELATED"/>
    <property type="match status" value="1"/>
</dbReference>
<organism evidence="7">
    <name type="scientific">Candidatus Moduliflexus flocculans</name>
    <dbReference type="NCBI Taxonomy" id="1499966"/>
    <lineage>
        <taxon>Bacteria</taxon>
        <taxon>Candidatus Moduliflexota</taxon>
        <taxon>Candidatus Moduliflexia</taxon>
        <taxon>Candidatus Moduliflexales</taxon>
        <taxon>Candidatus Moduliflexaceae</taxon>
    </lineage>
</organism>
<dbReference type="EC" id="5.4.99.-" evidence="5"/>
<dbReference type="InterPro" id="IPR002942">
    <property type="entry name" value="S4_RNA-bd"/>
</dbReference>
<evidence type="ECO:0000256" key="2">
    <source>
        <dbReference type="ARBA" id="ARBA00022884"/>
    </source>
</evidence>
<feature type="domain" description="RNA-binding S4" evidence="6">
    <location>
        <begin position="3"/>
        <end position="156"/>
    </location>
</feature>
<dbReference type="GO" id="GO:0005829">
    <property type="term" value="C:cytosol"/>
    <property type="evidence" value="ECO:0007669"/>
    <property type="project" value="UniProtKB-ARBA"/>
</dbReference>
<dbReference type="InterPro" id="IPR006145">
    <property type="entry name" value="PsdUridine_synth_RsuA/RluA"/>
</dbReference>
<keyword evidence="2 4" id="KW-0694">RNA-binding</keyword>
<comment type="similarity">
    <text evidence="1 5">Belongs to the pseudouridine synthase RsuA family.</text>
</comment>
<evidence type="ECO:0000256" key="4">
    <source>
        <dbReference type="PROSITE-ProRule" id="PRU00182"/>
    </source>
</evidence>
<dbReference type="InterPro" id="IPR020103">
    <property type="entry name" value="PsdUridine_synth_cat_dom_sf"/>
</dbReference>
<dbReference type="Gene3D" id="3.30.70.580">
    <property type="entry name" value="Pseudouridine synthase I, catalytic domain, N-terminal subdomain"/>
    <property type="match status" value="1"/>
</dbReference>
<gene>
    <name evidence="7" type="ORF">U14_03923</name>
</gene>
<dbReference type="CDD" id="cd00165">
    <property type="entry name" value="S4"/>
    <property type="match status" value="1"/>
</dbReference>
<sequence>MEERIHKILAHAGIASRRACEQLILDGCVTVNGTVITDVSTKANPYISAIKVNGKLITMNSEQEESHQYFLLYKPRGVLTTMTPDEEKGRPTILDLLNTKMRTYHVYPVGRLDFNSEGLLLLTNDGELAYRLTHPKFKVQKTYEVKVHGIPPKKIIDILANGVYLEEGRTAPAKVKLAKITGKNAWLLMTISEGKKRQIRRMCEKVRYPVSKLRRIKIGPLKITGLTPGMTRALTAHELALLKQAVQLA</sequence>
<accession>A0A0S6W328</accession>
<dbReference type="FunFam" id="3.10.290.10:FF:000003">
    <property type="entry name" value="Pseudouridine synthase"/>
    <property type="match status" value="1"/>
</dbReference>
<dbReference type="PANTHER" id="PTHR47683:SF2">
    <property type="entry name" value="RNA-BINDING S4 DOMAIN-CONTAINING PROTEIN"/>
    <property type="match status" value="1"/>
</dbReference>
<dbReference type="GO" id="GO:0120159">
    <property type="term" value="F:rRNA pseudouridine synthase activity"/>
    <property type="evidence" value="ECO:0007669"/>
    <property type="project" value="UniProtKB-ARBA"/>
</dbReference>
<name>A0A0S6W328_9BACT</name>
<evidence type="ECO:0000313" key="7">
    <source>
        <dbReference type="EMBL" id="GAK52668.1"/>
    </source>
</evidence>
<dbReference type="HOGENOM" id="CLU_024979_1_2_0"/>
<protein>
    <recommendedName>
        <fullName evidence="5">Pseudouridine synthase</fullName>
        <ecNumber evidence="5">5.4.99.-</ecNumber>
    </recommendedName>
</protein>
<dbReference type="InterPro" id="IPR000748">
    <property type="entry name" value="PsdUridine_synth_RsuA/RluB/E/F"/>
</dbReference>
<dbReference type="InterPro" id="IPR020094">
    <property type="entry name" value="TruA/RsuA/RluB/E/F_N"/>
</dbReference>
<evidence type="ECO:0000256" key="5">
    <source>
        <dbReference type="RuleBase" id="RU003887"/>
    </source>
</evidence>
<dbReference type="Proteomes" id="UP000030700">
    <property type="component" value="Unassembled WGS sequence"/>
</dbReference>
<dbReference type="GO" id="GO:0000455">
    <property type="term" value="P:enzyme-directed rRNA pseudouridine synthesis"/>
    <property type="evidence" value="ECO:0007669"/>
    <property type="project" value="UniProtKB-ARBA"/>
</dbReference>
<dbReference type="Pfam" id="PF01479">
    <property type="entry name" value="S4"/>
    <property type="match status" value="1"/>
</dbReference>
<dbReference type="PROSITE" id="PS01149">
    <property type="entry name" value="PSI_RSU"/>
    <property type="match status" value="1"/>
</dbReference>
<keyword evidence="8" id="KW-1185">Reference proteome</keyword>
<dbReference type="InterPro" id="IPR036986">
    <property type="entry name" value="S4_RNA-bd_sf"/>
</dbReference>
<proteinExistence type="inferred from homology"/>
<dbReference type="Gene3D" id="3.30.70.1560">
    <property type="entry name" value="Alpha-L RNA-binding motif"/>
    <property type="match status" value="1"/>
</dbReference>